<reference evidence="5" key="2">
    <citation type="submission" date="2015-01" db="EMBL/GenBank/DDBJ databases">
        <title>Evolutionary Origins and Diversification of the Mycorrhizal Mutualists.</title>
        <authorList>
            <consortium name="DOE Joint Genome Institute"/>
            <consortium name="Mycorrhizal Genomics Consortium"/>
            <person name="Kohler A."/>
            <person name="Kuo A."/>
            <person name="Nagy L.G."/>
            <person name="Floudas D."/>
            <person name="Copeland A."/>
            <person name="Barry K.W."/>
            <person name="Cichocki N."/>
            <person name="Veneault-Fourrey C."/>
            <person name="LaButti K."/>
            <person name="Lindquist E.A."/>
            <person name="Lipzen A."/>
            <person name="Lundell T."/>
            <person name="Morin E."/>
            <person name="Murat C."/>
            <person name="Riley R."/>
            <person name="Ohm R."/>
            <person name="Sun H."/>
            <person name="Tunlid A."/>
            <person name="Henrissat B."/>
            <person name="Grigoriev I.V."/>
            <person name="Hibbett D.S."/>
            <person name="Martin F."/>
        </authorList>
    </citation>
    <scope>NUCLEOTIDE SEQUENCE [LARGE SCALE GENOMIC DNA]</scope>
    <source>
        <strain evidence="5">MUT 4182</strain>
    </source>
</reference>
<feature type="region of interest" description="Disordered" evidence="3">
    <location>
        <begin position="141"/>
        <end position="188"/>
    </location>
</feature>
<feature type="region of interest" description="Disordered" evidence="3">
    <location>
        <begin position="1"/>
        <end position="30"/>
    </location>
</feature>
<dbReference type="Proteomes" id="UP000054248">
    <property type="component" value="Unassembled WGS sequence"/>
</dbReference>
<feature type="region of interest" description="Disordered" evidence="3">
    <location>
        <begin position="579"/>
        <end position="623"/>
    </location>
</feature>
<dbReference type="Pfam" id="PF00012">
    <property type="entry name" value="HSP70"/>
    <property type="match status" value="2"/>
</dbReference>
<dbReference type="FunFam" id="3.90.640.10:FF:000021">
    <property type="entry name" value="Heat shock protein 14"/>
    <property type="match status" value="1"/>
</dbReference>
<sequence length="665" mass="71334">MAGGKKGPKSKPNTNGTTTPAIQNEEAKGPPVVVGISFGDSYASISVRLESLQEGQPECIANENGERQIACAVSFNGQEVYVGNQARPQLVKNSQNTITNFRNLLGKKFSSITPPSKATSAPVIAGSDDVPAYTVTYIPAPPTPATPAPVSGTATPKGPISKKGTPAASIKPTPLATPRPSSPQPTQKTITVPEVTTMFFDSLRGSAHDFLGKDIDGAVVTCPSWFDNDQKAALKAAAAEAGLPILGFADEAAAVILAYEERERGVTRAAPDRISLVVDMGASHTTVTCLSVKAGQMYPLASVYASDVGGNDVDTILISHFAKEFTKKTKVALDFPAATPEDARAEAKLRLEVEHTKRTFSAGRNTAPCSVESLKEGYDLHGTLTLMRFEMLVRPVYNKLDAKIKECLSQAGIDPVFLDEVLLAGASAALARLKEHILTEVFGVLEDDEEEEDEPSATKRPKVDIRNSIPPYEVQSLGAVVHARILASLPEDVKPAFEENSALSRVRATVKPIGLKVFQADGSTPWVPVVYAHTPLPLRRIVRFDADAATVKKVGFEIWEGEDFVEARRGGELVDEAAEKEKAKAKAEKAAQDDEEDEEDEEEPIVRSRTHKETTRLGAMELDLETGGPSKVLVRVIVDAEGGVEIKLWEETSEEKAKVLSIPAP</sequence>
<protein>
    <submittedName>
        <fullName evidence="4">Uncharacterized protein</fullName>
    </submittedName>
</protein>
<dbReference type="PANTHER" id="PTHR45639:SF32">
    <property type="entry name" value="HEAT SHOCK PROTEIN PDR13"/>
    <property type="match status" value="1"/>
</dbReference>
<dbReference type="HOGENOM" id="CLU_005965_0_3_1"/>
<accession>A0A0C3QMH7</accession>
<feature type="compositionally biased region" description="Polar residues" evidence="3">
    <location>
        <begin position="11"/>
        <end position="22"/>
    </location>
</feature>
<dbReference type="Gene3D" id="3.90.640.10">
    <property type="entry name" value="Actin, Chain A, domain 4"/>
    <property type="match status" value="1"/>
</dbReference>
<feature type="compositionally biased region" description="Basic and acidic residues" evidence="3">
    <location>
        <begin position="579"/>
        <end position="592"/>
    </location>
</feature>
<dbReference type="AlphaFoldDB" id="A0A0C3QMH7"/>
<keyword evidence="2" id="KW-0067">ATP-binding</keyword>
<dbReference type="STRING" id="1051891.A0A0C3QMH7"/>
<dbReference type="InterPro" id="IPR013126">
    <property type="entry name" value="Hsp_70_fam"/>
</dbReference>
<dbReference type="GO" id="GO:0005829">
    <property type="term" value="C:cytosol"/>
    <property type="evidence" value="ECO:0007669"/>
    <property type="project" value="TreeGrafter"/>
</dbReference>
<reference evidence="4 5" key="1">
    <citation type="submission" date="2014-04" db="EMBL/GenBank/DDBJ databases">
        <authorList>
            <consortium name="DOE Joint Genome Institute"/>
            <person name="Kuo A."/>
            <person name="Girlanda M."/>
            <person name="Perotto S."/>
            <person name="Kohler A."/>
            <person name="Nagy L.G."/>
            <person name="Floudas D."/>
            <person name="Copeland A."/>
            <person name="Barry K.W."/>
            <person name="Cichocki N."/>
            <person name="Veneault-Fourrey C."/>
            <person name="LaButti K."/>
            <person name="Lindquist E.A."/>
            <person name="Lipzen A."/>
            <person name="Lundell T."/>
            <person name="Morin E."/>
            <person name="Murat C."/>
            <person name="Sun H."/>
            <person name="Tunlid A."/>
            <person name="Henrissat B."/>
            <person name="Grigoriev I.V."/>
            <person name="Hibbett D.S."/>
            <person name="Martin F."/>
            <person name="Nordberg H.P."/>
            <person name="Cantor M.N."/>
            <person name="Hua S.X."/>
        </authorList>
    </citation>
    <scope>NUCLEOTIDE SEQUENCE [LARGE SCALE GENOMIC DNA]</scope>
    <source>
        <strain evidence="4 5">MUT 4182</strain>
    </source>
</reference>
<evidence type="ECO:0000313" key="5">
    <source>
        <dbReference type="Proteomes" id="UP000054248"/>
    </source>
</evidence>
<keyword evidence="5" id="KW-1185">Reference proteome</keyword>
<dbReference type="EMBL" id="KN822944">
    <property type="protein sequence ID" value="KIO34170.1"/>
    <property type="molecule type" value="Genomic_DNA"/>
</dbReference>
<dbReference type="OrthoDB" id="29851at2759"/>
<name>A0A0C3QMH7_9AGAM</name>
<dbReference type="SUPFAM" id="SSF53067">
    <property type="entry name" value="Actin-like ATPase domain"/>
    <property type="match status" value="2"/>
</dbReference>
<evidence type="ECO:0000256" key="3">
    <source>
        <dbReference type="SAM" id="MobiDB-lite"/>
    </source>
</evidence>
<dbReference type="Gene3D" id="3.30.420.40">
    <property type="match status" value="1"/>
</dbReference>
<organism evidence="4 5">
    <name type="scientific">Tulasnella calospora MUT 4182</name>
    <dbReference type="NCBI Taxonomy" id="1051891"/>
    <lineage>
        <taxon>Eukaryota</taxon>
        <taxon>Fungi</taxon>
        <taxon>Dikarya</taxon>
        <taxon>Basidiomycota</taxon>
        <taxon>Agaricomycotina</taxon>
        <taxon>Agaricomycetes</taxon>
        <taxon>Cantharellales</taxon>
        <taxon>Tulasnellaceae</taxon>
        <taxon>Tulasnella</taxon>
    </lineage>
</organism>
<evidence type="ECO:0000313" key="4">
    <source>
        <dbReference type="EMBL" id="KIO34170.1"/>
    </source>
</evidence>
<feature type="compositionally biased region" description="Acidic residues" evidence="3">
    <location>
        <begin position="593"/>
        <end position="603"/>
    </location>
</feature>
<dbReference type="GO" id="GO:0140662">
    <property type="term" value="F:ATP-dependent protein folding chaperone"/>
    <property type="evidence" value="ECO:0007669"/>
    <property type="project" value="InterPro"/>
</dbReference>
<keyword evidence="1" id="KW-0547">Nucleotide-binding</keyword>
<proteinExistence type="predicted"/>
<dbReference type="InterPro" id="IPR043129">
    <property type="entry name" value="ATPase_NBD"/>
</dbReference>
<gene>
    <name evidence="4" type="ORF">M407DRAFT_17077</name>
</gene>
<dbReference type="GO" id="GO:0005524">
    <property type="term" value="F:ATP binding"/>
    <property type="evidence" value="ECO:0007669"/>
    <property type="project" value="UniProtKB-KW"/>
</dbReference>
<dbReference type="GO" id="GO:0005634">
    <property type="term" value="C:nucleus"/>
    <property type="evidence" value="ECO:0007669"/>
    <property type="project" value="TreeGrafter"/>
</dbReference>
<dbReference type="PANTHER" id="PTHR45639">
    <property type="entry name" value="HSC70CB, ISOFORM G-RELATED"/>
    <property type="match status" value="1"/>
</dbReference>
<evidence type="ECO:0000256" key="1">
    <source>
        <dbReference type="ARBA" id="ARBA00022741"/>
    </source>
</evidence>
<evidence type="ECO:0000256" key="2">
    <source>
        <dbReference type="ARBA" id="ARBA00022840"/>
    </source>
</evidence>